<dbReference type="EMBL" id="WIGM01000007">
    <property type="protein sequence ID" value="KAF6844986.1"/>
    <property type="molecule type" value="Genomic_DNA"/>
</dbReference>
<protein>
    <submittedName>
        <fullName evidence="1">Uncharacterized protein</fullName>
    </submittedName>
</protein>
<reference evidence="1" key="1">
    <citation type="journal article" date="2020" name="Phytopathology">
        <title>Genome Sequence Resources of Colletotrichum truncatum, C. plurivorum, C. musicola, and C. sojae: Four Species Pathogenic to Soybean (Glycine max).</title>
        <authorList>
            <person name="Rogerio F."/>
            <person name="Boufleur T.R."/>
            <person name="Ciampi-Guillardi M."/>
            <person name="Sukno S.A."/>
            <person name="Thon M.R."/>
            <person name="Massola Junior N.S."/>
            <person name="Baroncelli R."/>
        </authorList>
    </citation>
    <scope>NUCLEOTIDE SEQUENCE</scope>
    <source>
        <strain evidence="1">LFN0074</strain>
    </source>
</reference>
<keyword evidence="2" id="KW-1185">Reference proteome</keyword>
<gene>
    <name evidence="1" type="ORF">CMUS01_00519</name>
</gene>
<name>A0A8H6U9D8_9PEZI</name>
<comment type="caution">
    <text evidence="1">The sequence shown here is derived from an EMBL/GenBank/DDBJ whole genome shotgun (WGS) entry which is preliminary data.</text>
</comment>
<evidence type="ECO:0000313" key="1">
    <source>
        <dbReference type="EMBL" id="KAF6844986.1"/>
    </source>
</evidence>
<sequence>MRAAGTGWYPQLSSKFDLTPRRRPSMNTSKAAGLAEPYLIANIDKSKDHHRYPASRSDGHSKFFRAFPAEPLGQFARIAAEEPSIAISIFN</sequence>
<accession>A0A8H6U9D8</accession>
<dbReference type="AlphaFoldDB" id="A0A8H6U9D8"/>
<evidence type="ECO:0000313" key="2">
    <source>
        <dbReference type="Proteomes" id="UP000639643"/>
    </source>
</evidence>
<proteinExistence type="predicted"/>
<dbReference type="Proteomes" id="UP000639643">
    <property type="component" value="Unassembled WGS sequence"/>
</dbReference>
<organism evidence="1 2">
    <name type="scientific">Colletotrichum musicola</name>
    <dbReference type="NCBI Taxonomy" id="2175873"/>
    <lineage>
        <taxon>Eukaryota</taxon>
        <taxon>Fungi</taxon>
        <taxon>Dikarya</taxon>
        <taxon>Ascomycota</taxon>
        <taxon>Pezizomycotina</taxon>
        <taxon>Sordariomycetes</taxon>
        <taxon>Hypocreomycetidae</taxon>
        <taxon>Glomerellales</taxon>
        <taxon>Glomerellaceae</taxon>
        <taxon>Colletotrichum</taxon>
        <taxon>Colletotrichum orchidearum species complex</taxon>
    </lineage>
</organism>